<reference evidence="1" key="1">
    <citation type="submission" date="2006-04" db="EMBL/GenBank/DDBJ databases">
        <title>Complete sequence of plasmid1 pDGEO01 of Deinococcus geothermalis DSM 11300.</title>
        <authorList>
            <consortium name="US DOE Joint Genome Institute"/>
            <person name="Copeland A."/>
            <person name="Lucas S."/>
            <person name="Lapidus A."/>
            <person name="Barry K."/>
            <person name="Detter J.C."/>
            <person name="Glavina del Rio T."/>
            <person name="Hammon N."/>
            <person name="Israni S."/>
            <person name="Dalin E."/>
            <person name="Tice H."/>
            <person name="Pitluck S."/>
            <person name="Brettin T."/>
            <person name="Bruce D."/>
            <person name="Han C."/>
            <person name="Tapia R."/>
            <person name="Saunders E."/>
            <person name="Gilna P."/>
            <person name="Schmutz J."/>
            <person name="Larimer F."/>
            <person name="Land M."/>
            <person name="Hauser L."/>
            <person name="Kyrpides N."/>
            <person name="Kim E."/>
            <person name="Daly M.J."/>
            <person name="Fredrickson J.K."/>
            <person name="Makarova K.S."/>
            <person name="Gaidamakova E.K."/>
            <person name="Zhai M."/>
            <person name="Richardson P."/>
        </authorList>
    </citation>
    <scope>NUCLEOTIDE SEQUENCE</scope>
    <source>
        <strain evidence="1">DSM 11300</strain>
        <plasmid evidence="1">pDGEO01</plasmid>
    </source>
</reference>
<evidence type="ECO:0000313" key="1">
    <source>
        <dbReference type="EMBL" id="ABF43804.1"/>
    </source>
</evidence>
<gene>
    <name evidence="1" type="ordered locus">Dgeo_2369</name>
</gene>
<dbReference type="HOGENOM" id="CLU_2600255_0_0_0"/>
<dbReference type="KEGG" id="dge:Dgeo_2369"/>
<evidence type="ECO:0000313" key="2">
    <source>
        <dbReference type="Proteomes" id="UP000002431"/>
    </source>
</evidence>
<protein>
    <submittedName>
        <fullName evidence="1">Uncharacterized protein</fullName>
    </submittedName>
</protein>
<name>Q1J3X4_DEIGD</name>
<dbReference type="EMBL" id="CP000358">
    <property type="protein sequence ID" value="ABF43804.1"/>
    <property type="molecule type" value="Genomic_DNA"/>
</dbReference>
<dbReference type="Proteomes" id="UP000002431">
    <property type="component" value="Plasmid pDGEO01"/>
</dbReference>
<dbReference type="AlphaFoldDB" id="Q1J3X4"/>
<organism evidence="1 2">
    <name type="scientific">Deinococcus geothermalis (strain DSM 11300 / CIP 105573 / AG-3a)</name>
    <dbReference type="NCBI Taxonomy" id="319795"/>
    <lineage>
        <taxon>Bacteria</taxon>
        <taxon>Thermotogati</taxon>
        <taxon>Deinococcota</taxon>
        <taxon>Deinococci</taxon>
        <taxon>Deinococcales</taxon>
        <taxon>Deinococcaceae</taxon>
        <taxon>Deinococcus</taxon>
    </lineage>
</organism>
<proteinExistence type="predicted"/>
<keyword evidence="2" id="KW-1185">Reference proteome</keyword>
<accession>Q1J3X4</accession>
<geneLocation type="plasmid" evidence="1 2">
    <name>pDGEO01</name>
</geneLocation>
<keyword evidence="1" id="KW-0614">Plasmid</keyword>
<sequence length="79" mass="8377">MAKRRLPHRRPGPSEDFPFVQTPLNTLKTFAQASACRASPGVVVGALFGTTGFVRIAALHAAEQGGSAAGHFRVMRPCT</sequence>